<feature type="transmembrane region" description="Helical" evidence="9">
    <location>
        <begin position="75"/>
        <end position="100"/>
    </location>
</feature>
<dbReference type="GeneID" id="106151172"/>
<keyword evidence="11" id="KW-1185">Reference proteome</keyword>
<keyword evidence="3 9" id="KW-0812">Transmembrane</keyword>
<feature type="domain" description="G-protein coupled receptors family 1 profile" evidence="10">
    <location>
        <begin position="54"/>
        <end position="270"/>
    </location>
</feature>
<reference evidence="12" key="1">
    <citation type="submission" date="2025-08" db="UniProtKB">
        <authorList>
            <consortium name="RefSeq"/>
        </authorList>
    </citation>
    <scope>IDENTIFICATION</scope>
    <source>
        <tissue evidence="12">Gonads</tissue>
    </source>
</reference>
<keyword evidence="6 9" id="KW-0472">Membrane</keyword>
<sequence length="270" mass="30872">MMNYDKKILEVRNQTNALPSNLTNEDCEICSLAQLDATLIPIIFSLIFILGLVGNSVVIYTVLRNKAMKSVPNILIVSMAVGDLILILISVPFTAAVYAFPHWLFGNFVCKLNAFLQTVSLGVSIFTLSVLSLEKHNAIINPFKYHRGTMFHRTVFITALVWAFATVLAIPDAISYYTFHIPDEDNSTFRSFCYPYPVSWPRWYSRFHVTFHALVYYLVPLSLIAYSYIKMAQHLLKSTHSDNLWDFQKNPNKNGNTGKLYKHNTFLDVR</sequence>
<protein>
    <submittedName>
        <fullName evidence="12">Neuromedin-B receptor-like</fullName>
    </submittedName>
</protein>
<dbReference type="STRING" id="7574.A0A1S3H1B7"/>
<evidence type="ECO:0000256" key="5">
    <source>
        <dbReference type="ARBA" id="ARBA00023040"/>
    </source>
</evidence>
<dbReference type="InterPro" id="IPR017452">
    <property type="entry name" value="GPCR_Rhodpsn_7TM"/>
</dbReference>
<dbReference type="Proteomes" id="UP000085678">
    <property type="component" value="Unplaced"/>
</dbReference>
<dbReference type="PRINTS" id="PR01012">
    <property type="entry name" value="NRPEPTIDEYR"/>
</dbReference>
<evidence type="ECO:0000256" key="8">
    <source>
        <dbReference type="ARBA" id="ARBA00023224"/>
    </source>
</evidence>
<feature type="transmembrane region" description="Helical" evidence="9">
    <location>
        <begin position="42"/>
        <end position="63"/>
    </location>
</feature>
<dbReference type="Pfam" id="PF00001">
    <property type="entry name" value="7tm_1"/>
    <property type="match status" value="1"/>
</dbReference>
<keyword evidence="4 9" id="KW-1133">Transmembrane helix</keyword>
<dbReference type="SUPFAM" id="SSF81321">
    <property type="entry name" value="Family A G protein-coupled receptor-like"/>
    <property type="match status" value="1"/>
</dbReference>
<proteinExistence type="inferred from homology"/>
<dbReference type="PANTHER" id="PTHR45695:SF26">
    <property type="entry name" value="NEUROPEPTIDE CCHAMIDE-1 RECEPTOR"/>
    <property type="match status" value="1"/>
</dbReference>
<dbReference type="PRINTS" id="PR00237">
    <property type="entry name" value="GPCRRHODOPSN"/>
</dbReference>
<feature type="transmembrane region" description="Helical" evidence="9">
    <location>
        <begin position="154"/>
        <end position="179"/>
    </location>
</feature>
<evidence type="ECO:0000256" key="4">
    <source>
        <dbReference type="ARBA" id="ARBA00022989"/>
    </source>
</evidence>
<evidence type="ECO:0000256" key="2">
    <source>
        <dbReference type="ARBA" id="ARBA00010663"/>
    </source>
</evidence>
<feature type="transmembrane region" description="Helical" evidence="9">
    <location>
        <begin position="112"/>
        <end position="133"/>
    </location>
</feature>
<dbReference type="PANTHER" id="PTHR45695">
    <property type="entry name" value="LEUCOKININ RECEPTOR-RELATED"/>
    <property type="match status" value="1"/>
</dbReference>
<dbReference type="GO" id="GO:0004983">
    <property type="term" value="F:neuropeptide Y receptor activity"/>
    <property type="evidence" value="ECO:0007669"/>
    <property type="project" value="InterPro"/>
</dbReference>
<keyword evidence="5" id="KW-0297">G-protein coupled receptor</keyword>
<dbReference type="OrthoDB" id="10049706at2759"/>
<evidence type="ECO:0000256" key="6">
    <source>
        <dbReference type="ARBA" id="ARBA00023136"/>
    </source>
</evidence>
<evidence type="ECO:0000313" key="12">
    <source>
        <dbReference type="RefSeq" id="XP_013379732.2"/>
    </source>
</evidence>
<evidence type="ECO:0000256" key="1">
    <source>
        <dbReference type="ARBA" id="ARBA00004141"/>
    </source>
</evidence>
<dbReference type="KEGG" id="lak:106151172"/>
<accession>A0A1S3H1B7</accession>
<dbReference type="RefSeq" id="XP_013379732.2">
    <property type="nucleotide sequence ID" value="XM_013524278.2"/>
</dbReference>
<dbReference type="AlphaFoldDB" id="A0A1S3H1B7"/>
<evidence type="ECO:0000259" key="10">
    <source>
        <dbReference type="PROSITE" id="PS50262"/>
    </source>
</evidence>
<dbReference type="GO" id="GO:0005886">
    <property type="term" value="C:plasma membrane"/>
    <property type="evidence" value="ECO:0007669"/>
    <property type="project" value="TreeGrafter"/>
</dbReference>
<comment type="subcellular location">
    <subcellularLocation>
        <location evidence="1">Membrane</location>
        <topology evidence="1">Multi-pass membrane protein</topology>
    </subcellularLocation>
</comment>
<gene>
    <name evidence="12" type="primary">LOC106151172</name>
</gene>
<comment type="similarity">
    <text evidence="2">Belongs to the G-protein coupled receptor 1 family.</text>
</comment>
<feature type="transmembrane region" description="Helical" evidence="9">
    <location>
        <begin position="209"/>
        <end position="229"/>
    </location>
</feature>
<evidence type="ECO:0000256" key="9">
    <source>
        <dbReference type="SAM" id="Phobius"/>
    </source>
</evidence>
<dbReference type="InterPro" id="IPR000276">
    <property type="entry name" value="GPCR_Rhodpsn"/>
</dbReference>
<name>A0A1S3H1B7_LINAN</name>
<dbReference type="Gene3D" id="1.20.1070.10">
    <property type="entry name" value="Rhodopsin 7-helix transmembrane proteins"/>
    <property type="match status" value="1"/>
</dbReference>
<evidence type="ECO:0000256" key="3">
    <source>
        <dbReference type="ARBA" id="ARBA00022692"/>
    </source>
</evidence>
<evidence type="ECO:0000313" key="11">
    <source>
        <dbReference type="Proteomes" id="UP000085678"/>
    </source>
</evidence>
<dbReference type="InterPro" id="IPR000611">
    <property type="entry name" value="NPY_rcpt"/>
</dbReference>
<keyword evidence="8" id="KW-0807">Transducer</keyword>
<keyword evidence="7" id="KW-0675">Receptor</keyword>
<dbReference type="PROSITE" id="PS50262">
    <property type="entry name" value="G_PROTEIN_RECEP_F1_2"/>
    <property type="match status" value="1"/>
</dbReference>
<dbReference type="InParanoid" id="A0A1S3H1B7"/>
<evidence type="ECO:0000256" key="7">
    <source>
        <dbReference type="ARBA" id="ARBA00023170"/>
    </source>
</evidence>
<organism evidence="11 12">
    <name type="scientific">Lingula anatina</name>
    <name type="common">Brachiopod</name>
    <name type="synonym">Lingula unguis</name>
    <dbReference type="NCBI Taxonomy" id="7574"/>
    <lineage>
        <taxon>Eukaryota</taxon>
        <taxon>Metazoa</taxon>
        <taxon>Spiralia</taxon>
        <taxon>Lophotrochozoa</taxon>
        <taxon>Brachiopoda</taxon>
        <taxon>Linguliformea</taxon>
        <taxon>Lingulata</taxon>
        <taxon>Lingulida</taxon>
        <taxon>Linguloidea</taxon>
        <taxon>Lingulidae</taxon>
        <taxon>Lingula</taxon>
    </lineage>
</organism>